<organism evidence="8 9">
    <name type="scientific">Xiashengella succiniciproducens</name>
    <dbReference type="NCBI Taxonomy" id="2949635"/>
    <lineage>
        <taxon>Bacteria</taxon>
        <taxon>Pseudomonadati</taxon>
        <taxon>Bacteroidota</taxon>
        <taxon>Bacteroidia</taxon>
        <taxon>Marinilabiliales</taxon>
        <taxon>Marinilabiliaceae</taxon>
        <taxon>Xiashengella</taxon>
    </lineage>
</organism>
<dbReference type="Pfam" id="PF00015">
    <property type="entry name" value="MCPsignal"/>
    <property type="match status" value="1"/>
</dbReference>
<evidence type="ECO:0000256" key="2">
    <source>
        <dbReference type="ARBA" id="ARBA00029447"/>
    </source>
</evidence>
<dbReference type="InterPro" id="IPR004089">
    <property type="entry name" value="MCPsignal_dom"/>
</dbReference>
<dbReference type="GO" id="GO:0005886">
    <property type="term" value="C:plasma membrane"/>
    <property type="evidence" value="ECO:0007669"/>
    <property type="project" value="TreeGrafter"/>
</dbReference>
<evidence type="ECO:0000256" key="3">
    <source>
        <dbReference type="PROSITE-ProRule" id="PRU00284"/>
    </source>
</evidence>
<dbReference type="KEGG" id="alkq:M9189_00560"/>
<dbReference type="Gene3D" id="1.10.287.950">
    <property type="entry name" value="Methyl-accepting chemotaxis protein"/>
    <property type="match status" value="1"/>
</dbReference>
<keyword evidence="3" id="KW-0807">Transducer</keyword>
<dbReference type="SMART" id="SM00304">
    <property type="entry name" value="HAMP"/>
    <property type="match status" value="1"/>
</dbReference>
<reference evidence="8" key="2">
    <citation type="submission" date="2022-06" db="EMBL/GenBank/DDBJ databases">
        <title>Xiashengella guii gen. nov. sp. nov., a bacterium isolated form anaerobic digestion tank.</title>
        <authorList>
            <person name="Huang H."/>
        </authorList>
    </citation>
    <scope>NUCLEOTIDE SEQUENCE</scope>
    <source>
        <strain evidence="8">Ai-910</strain>
    </source>
</reference>
<feature type="transmembrane region" description="Helical" evidence="5">
    <location>
        <begin position="205"/>
        <end position="228"/>
    </location>
</feature>
<proteinExistence type="inferred from homology"/>
<dbReference type="PROSITE" id="PS50885">
    <property type="entry name" value="HAMP"/>
    <property type="match status" value="1"/>
</dbReference>
<dbReference type="PANTHER" id="PTHR43531">
    <property type="entry name" value="PROTEIN ICFG"/>
    <property type="match status" value="1"/>
</dbReference>
<keyword evidence="5" id="KW-1133">Transmembrane helix</keyword>
<dbReference type="AlphaFoldDB" id="A0A9J6ZQD3"/>
<dbReference type="Proteomes" id="UP001056426">
    <property type="component" value="Chromosome"/>
</dbReference>
<protein>
    <submittedName>
        <fullName evidence="8">Methyl-accepting chemotaxis protein</fullName>
    </submittedName>
</protein>
<dbReference type="SUPFAM" id="SSF58104">
    <property type="entry name" value="Methyl-accepting chemotaxis protein (MCP) signaling domain"/>
    <property type="match status" value="1"/>
</dbReference>
<dbReference type="GO" id="GO:0007165">
    <property type="term" value="P:signal transduction"/>
    <property type="evidence" value="ECO:0007669"/>
    <property type="project" value="UniProtKB-KW"/>
</dbReference>
<dbReference type="PANTHER" id="PTHR43531:SF11">
    <property type="entry name" value="METHYL-ACCEPTING CHEMOTAXIS PROTEIN 3"/>
    <property type="match status" value="1"/>
</dbReference>
<evidence type="ECO:0000256" key="1">
    <source>
        <dbReference type="ARBA" id="ARBA00022500"/>
    </source>
</evidence>
<evidence type="ECO:0000256" key="4">
    <source>
        <dbReference type="SAM" id="MobiDB-lite"/>
    </source>
</evidence>
<dbReference type="SMART" id="SM00283">
    <property type="entry name" value="MA"/>
    <property type="match status" value="1"/>
</dbReference>
<dbReference type="InterPro" id="IPR003660">
    <property type="entry name" value="HAMP_dom"/>
</dbReference>
<dbReference type="GO" id="GO:0004888">
    <property type="term" value="F:transmembrane signaling receptor activity"/>
    <property type="evidence" value="ECO:0007669"/>
    <property type="project" value="TreeGrafter"/>
</dbReference>
<feature type="region of interest" description="Disordered" evidence="4">
    <location>
        <begin position="521"/>
        <end position="581"/>
    </location>
</feature>
<feature type="transmembrane region" description="Helical" evidence="5">
    <location>
        <begin position="17"/>
        <end position="39"/>
    </location>
</feature>
<evidence type="ECO:0000259" key="7">
    <source>
        <dbReference type="PROSITE" id="PS50885"/>
    </source>
</evidence>
<evidence type="ECO:0000259" key="6">
    <source>
        <dbReference type="PROSITE" id="PS50111"/>
    </source>
</evidence>
<evidence type="ECO:0000313" key="9">
    <source>
        <dbReference type="Proteomes" id="UP001056426"/>
    </source>
</evidence>
<dbReference type="EMBL" id="CP098400">
    <property type="protein sequence ID" value="URW79849.1"/>
    <property type="molecule type" value="Genomic_DNA"/>
</dbReference>
<accession>A0A9J6ZQD3</accession>
<gene>
    <name evidence="8" type="ORF">M9189_00560</name>
</gene>
<keyword evidence="5" id="KW-0812">Transmembrane</keyword>
<dbReference type="RefSeq" id="WP_250723964.1">
    <property type="nucleotide sequence ID" value="NZ_CP098400.1"/>
</dbReference>
<reference evidence="8" key="1">
    <citation type="submission" date="2022-05" db="EMBL/GenBank/DDBJ databases">
        <authorList>
            <person name="Sun X."/>
        </authorList>
    </citation>
    <scope>NUCLEOTIDE SEQUENCE</scope>
    <source>
        <strain evidence="8">Ai-910</strain>
    </source>
</reference>
<comment type="similarity">
    <text evidence="2">Belongs to the methyl-accepting chemotaxis (MCP) protein family.</text>
</comment>
<sequence length="593" mass="65065">MKIRINLGKNFLIRQKLLYGFGVILLAVLLNSVLTITTLTRNTSLNNRVTNVYAPTLQTLNKLDVLITQSKMLIRNWVFVDKQPGTPDKIRLENLHKTEWPEVKAQLEILATEWKKQENRDTLSIVFETMDQVFEMHKTIMQNLASFNDYEDIMLFFEAENLVTEGGDIMKLSDEALVKVKNLNAFFASENAAALDQTKKSSNTLLLTVILMGLITIAAALLIAILLYSNVVTPLTKGVEFAKAIGAGDLTASVDVNQNDELGILATELSTMALTLKKTVLSIKENANNLVYSSETLKDSSLQLSRGSADQAASAEEVSTSIEEMVANIEQNNENAIETERITVETAKDVNIASQLTTEATSSMKAIAEKISIISDIAFQTNILALNAAVEAARAGEHGRGFSVVATEVRKLAERSKIAADEIANLVSKGLKVSQQAGEKARLLVPDIEKTTMLIKEIAAASLEQKTGADQINMAMQQLNMITQENASSSDELAQSSQQLLNLAQNLQEAVRYFKIGEEESIPGKGKKPEQPAPQATKPSKEVSTVVEAKPKEVRVKGKVDKTEKVKAPKPTTGNLGDFSKDFDLDLENYEKF</sequence>
<evidence type="ECO:0000256" key="5">
    <source>
        <dbReference type="SAM" id="Phobius"/>
    </source>
</evidence>
<dbReference type="CDD" id="cd06225">
    <property type="entry name" value="HAMP"/>
    <property type="match status" value="1"/>
</dbReference>
<dbReference type="GO" id="GO:0006935">
    <property type="term" value="P:chemotaxis"/>
    <property type="evidence" value="ECO:0007669"/>
    <property type="project" value="UniProtKB-KW"/>
</dbReference>
<evidence type="ECO:0000313" key="8">
    <source>
        <dbReference type="EMBL" id="URW79849.1"/>
    </source>
</evidence>
<dbReference type="PROSITE" id="PS50111">
    <property type="entry name" value="CHEMOTAXIS_TRANSDUC_2"/>
    <property type="match status" value="1"/>
</dbReference>
<keyword evidence="1" id="KW-0145">Chemotaxis</keyword>
<feature type="domain" description="HAMP" evidence="7">
    <location>
        <begin position="229"/>
        <end position="281"/>
    </location>
</feature>
<name>A0A9J6ZQD3_9BACT</name>
<feature type="compositionally biased region" description="Basic and acidic residues" evidence="4">
    <location>
        <begin position="549"/>
        <end position="567"/>
    </location>
</feature>
<dbReference type="Pfam" id="PF00672">
    <property type="entry name" value="HAMP"/>
    <property type="match status" value="1"/>
</dbReference>
<keyword evidence="9" id="KW-1185">Reference proteome</keyword>
<dbReference type="InterPro" id="IPR051310">
    <property type="entry name" value="MCP_chemotaxis"/>
</dbReference>
<feature type="domain" description="Methyl-accepting transducer" evidence="6">
    <location>
        <begin position="286"/>
        <end position="501"/>
    </location>
</feature>
<keyword evidence="5" id="KW-0472">Membrane</keyword>